<accession>A0AA35VBW1</accession>
<dbReference type="AlphaFoldDB" id="A0AA35VBW1"/>
<keyword evidence="1" id="KW-0472">Membrane</keyword>
<dbReference type="Proteomes" id="UP001177003">
    <property type="component" value="Chromosome 0"/>
</dbReference>
<evidence type="ECO:0000256" key="1">
    <source>
        <dbReference type="SAM" id="Phobius"/>
    </source>
</evidence>
<gene>
    <name evidence="2" type="ORF">LSALG_LOCUS3916</name>
</gene>
<evidence type="ECO:0000313" key="2">
    <source>
        <dbReference type="EMBL" id="CAI9263215.1"/>
    </source>
</evidence>
<organism evidence="2 3">
    <name type="scientific">Lactuca saligna</name>
    <name type="common">Willowleaf lettuce</name>
    <dbReference type="NCBI Taxonomy" id="75948"/>
    <lineage>
        <taxon>Eukaryota</taxon>
        <taxon>Viridiplantae</taxon>
        <taxon>Streptophyta</taxon>
        <taxon>Embryophyta</taxon>
        <taxon>Tracheophyta</taxon>
        <taxon>Spermatophyta</taxon>
        <taxon>Magnoliopsida</taxon>
        <taxon>eudicotyledons</taxon>
        <taxon>Gunneridae</taxon>
        <taxon>Pentapetalae</taxon>
        <taxon>asterids</taxon>
        <taxon>campanulids</taxon>
        <taxon>Asterales</taxon>
        <taxon>Asteraceae</taxon>
        <taxon>Cichorioideae</taxon>
        <taxon>Cichorieae</taxon>
        <taxon>Lactucinae</taxon>
        <taxon>Lactuca</taxon>
    </lineage>
</organism>
<evidence type="ECO:0000313" key="3">
    <source>
        <dbReference type="Proteomes" id="UP001177003"/>
    </source>
</evidence>
<keyword evidence="1" id="KW-1133">Transmembrane helix</keyword>
<feature type="transmembrane region" description="Helical" evidence="1">
    <location>
        <begin position="171"/>
        <end position="191"/>
    </location>
</feature>
<name>A0AA35VBW1_LACSI</name>
<protein>
    <submittedName>
        <fullName evidence="2">Uncharacterized protein</fullName>
    </submittedName>
</protein>
<reference evidence="2" key="1">
    <citation type="submission" date="2023-04" db="EMBL/GenBank/DDBJ databases">
        <authorList>
            <person name="Vijverberg K."/>
            <person name="Xiong W."/>
            <person name="Schranz E."/>
        </authorList>
    </citation>
    <scope>NUCLEOTIDE SEQUENCE</scope>
</reference>
<keyword evidence="1" id="KW-0812">Transmembrane</keyword>
<keyword evidence="3" id="KW-1185">Reference proteome</keyword>
<proteinExistence type="predicted"/>
<sequence>MWCLSLFLSDLSSHVWRNVFPHVSTILGNSHWVVGAGNISFSMANWGAGAFSVQNVDLKTPFREVIQSADFSTLVLPSLSTEAQSILNALPMDDRLRYMGFQMPYKLNFCIRSQQDSLLHLFCQGETASQGSFIFSGCWEIWLARNASVHDSVAMSSSSIINKVKHWCKDLLHCSLIIPLILLVFMILFVSKEGNQSADTLATHGHFHQEHFEFLSFLMALFLLPLLPKELVEQSWRTNTNSKQSLGSLSLGGCSTRLTKLSIDTNNKRTSFPSTTEKRSLPPPTYSTHSILFDPIPRRWILFHYPCLEGDSVALNYYNKREAFRSSPAWKLSFSRRSATCRPLGRLPSTDLRRETTAPEGLVARGIPSNEISKLYNRSGLSNKSPPSGSYILVTSFKGTTKRRSQSIGECYLRVSHPPGYLSL</sequence>
<dbReference type="EMBL" id="OX465086">
    <property type="protein sequence ID" value="CAI9263215.1"/>
    <property type="molecule type" value="Genomic_DNA"/>
</dbReference>